<evidence type="ECO:0000256" key="12">
    <source>
        <dbReference type="ARBA" id="ARBA00033708"/>
    </source>
</evidence>
<dbReference type="Proteomes" id="UP001366060">
    <property type="component" value="Unassembled WGS sequence"/>
</dbReference>
<feature type="transmembrane region" description="Helical" evidence="14">
    <location>
        <begin position="78"/>
        <end position="104"/>
    </location>
</feature>
<comment type="caution">
    <text evidence="15">The sequence shown here is derived from an EMBL/GenBank/DDBJ whole genome shotgun (WGS) entry which is preliminary data.</text>
</comment>
<comment type="similarity">
    <text evidence="2 13">Belongs to the sodium:solute symporter (SSF) (TC 2.A.21) family.</text>
</comment>
<evidence type="ECO:0000256" key="7">
    <source>
        <dbReference type="ARBA" id="ARBA00022989"/>
    </source>
</evidence>
<feature type="transmembrane region" description="Helical" evidence="14">
    <location>
        <begin position="426"/>
        <end position="444"/>
    </location>
</feature>
<feature type="transmembrane region" description="Helical" evidence="14">
    <location>
        <begin position="45"/>
        <end position="66"/>
    </location>
</feature>
<dbReference type="InterPro" id="IPR038377">
    <property type="entry name" value="Na/Glc_symporter_sf"/>
</dbReference>
<keyword evidence="8" id="KW-0915">Sodium</keyword>
<feature type="transmembrane region" description="Helical" evidence="14">
    <location>
        <begin position="238"/>
        <end position="255"/>
    </location>
</feature>
<organism evidence="15 16">
    <name type="scientific">Psychromonas arctica</name>
    <dbReference type="NCBI Taxonomy" id="168275"/>
    <lineage>
        <taxon>Bacteria</taxon>
        <taxon>Pseudomonadati</taxon>
        <taxon>Pseudomonadota</taxon>
        <taxon>Gammaproteobacteria</taxon>
        <taxon>Alteromonadales</taxon>
        <taxon>Psychromonadaceae</taxon>
        <taxon>Psychromonas</taxon>
    </lineage>
</organism>
<evidence type="ECO:0000256" key="5">
    <source>
        <dbReference type="ARBA" id="ARBA00022692"/>
    </source>
</evidence>
<feature type="transmembrane region" description="Helical" evidence="14">
    <location>
        <begin position="319"/>
        <end position="338"/>
    </location>
</feature>
<evidence type="ECO:0000256" key="8">
    <source>
        <dbReference type="ARBA" id="ARBA00023053"/>
    </source>
</evidence>
<keyword evidence="5 14" id="KW-0812">Transmembrane</keyword>
<gene>
    <name evidence="15" type="ORF">V6255_11860</name>
</gene>
<dbReference type="EMBL" id="JBAKBA010000026">
    <property type="protein sequence ID" value="MEL0659833.1"/>
    <property type="molecule type" value="Genomic_DNA"/>
</dbReference>
<dbReference type="InterPro" id="IPR001734">
    <property type="entry name" value="Na/solute_symporter"/>
</dbReference>
<feature type="transmembrane region" description="Helical" evidence="14">
    <location>
        <begin position="6"/>
        <end position="24"/>
    </location>
</feature>
<reference evidence="15 16" key="1">
    <citation type="submission" date="2024-02" db="EMBL/GenBank/DDBJ databases">
        <title>Bacteria isolated from the canopy kelp, Nereocystis luetkeana.</title>
        <authorList>
            <person name="Pfister C.A."/>
            <person name="Younker I.T."/>
            <person name="Light S.H."/>
        </authorList>
    </citation>
    <scope>NUCLEOTIDE SEQUENCE [LARGE SCALE GENOMIC DNA]</scope>
    <source>
        <strain evidence="15 16">TI.2.07</strain>
    </source>
</reference>
<accession>A0ABU9HDF2</accession>
<dbReference type="PROSITE" id="PS50283">
    <property type="entry name" value="NA_SOLUT_SYMP_3"/>
    <property type="match status" value="1"/>
</dbReference>
<comment type="catalytic activity">
    <reaction evidence="12">
        <text>L-proline(in) + Na(+)(in) = L-proline(out) + Na(+)(out)</text>
        <dbReference type="Rhea" id="RHEA:28967"/>
        <dbReference type="ChEBI" id="CHEBI:29101"/>
        <dbReference type="ChEBI" id="CHEBI:60039"/>
    </reaction>
</comment>
<keyword evidence="9" id="KW-0406">Ion transport</keyword>
<dbReference type="Gene3D" id="1.20.1730.10">
    <property type="entry name" value="Sodium/glucose cotransporter"/>
    <property type="match status" value="1"/>
</dbReference>
<proteinExistence type="inferred from homology"/>
<evidence type="ECO:0000313" key="16">
    <source>
        <dbReference type="Proteomes" id="UP001366060"/>
    </source>
</evidence>
<evidence type="ECO:0000256" key="2">
    <source>
        <dbReference type="ARBA" id="ARBA00006434"/>
    </source>
</evidence>
<evidence type="ECO:0000256" key="14">
    <source>
        <dbReference type="SAM" id="Phobius"/>
    </source>
</evidence>
<keyword evidence="6" id="KW-0769">Symport</keyword>
<feature type="transmembrane region" description="Helical" evidence="14">
    <location>
        <begin position="276"/>
        <end position="299"/>
    </location>
</feature>
<dbReference type="CDD" id="cd10322">
    <property type="entry name" value="SLC5sbd"/>
    <property type="match status" value="1"/>
</dbReference>
<feature type="transmembrane region" description="Helical" evidence="14">
    <location>
        <begin position="370"/>
        <end position="388"/>
    </location>
</feature>
<dbReference type="InterPro" id="IPR050277">
    <property type="entry name" value="Sodium:Solute_Symporter"/>
</dbReference>
<evidence type="ECO:0000256" key="4">
    <source>
        <dbReference type="ARBA" id="ARBA00022475"/>
    </source>
</evidence>
<name>A0ABU9HDF2_9GAMM</name>
<keyword evidence="7 14" id="KW-1133">Transmembrane helix</keyword>
<evidence type="ECO:0000313" key="15">
    <source>
        <dbReference type="EMBL" id="MEL0659833.1"/>
    </source>
</evidence>
<feature type="transmembrane region" description="Helical" evidence="14">
    <location>
        <begin position="159"/>
        <end position="182"/>
    </location>
</feature>
<evidence type="ECO:0000256" key="11">
    <source>
        <dbReference type="ARBA" id="ARBA00023201"/>
    </source>
</evidence>
<keyword evidence="4" id="KW-1003">Cell membrane</keyword>
<comment type="subcellular location">
    <subcellularLocation>
        <location evidence="1">Cell membrane</location>
        <topology evidence="1">Multi-pass membrane protein</topology>
    </subcellularLocation>
</comment>
<evidence type="ECO:0000256" key="1">
    <source>
        <dbReference type="ARBA" id="ARBA00004651"/>
    </source>
</evidence>
<protein>
    <submittedName>
        <fullName evidence="15">Sodium:solute symporter family protein</fullName>
    </submittedName>
</protein>
<feature type="transmembrane region" description="Helical" evidence="14">
    <location>
        <begin position="125"/>
        <end position="147"/>
    </location>
</feature>
<keyword evidence="3" id="KW-0813">Transport</keyword>
<dbReference type="RefSeq" id="WP_341628352.1">
    <property type="nucleotide sequence ID" value="NZ_JBAKBA010000026.1"/>
</dbReference>
<dbReference type="PANTHER" id="PTHR48086:SF3">
    <property type="entry name" value="SODIUM_PROLINE SYMPORTER"/>
    <property type="match status" value="1"/>
</dbReference>
<keyword evidence="11" id="KW-0739">Sodium transport</keyword>
<evidence type="ECO:0000256" key="3">
    <source>
        <dbReference type="ARBA" id="ARBA00022448"/>
    </source>
</evidence>
<dbReference type="Pfam" id="PF00474">
    <property type="entry name" value="SSF"/>
    <property type="match status" value="1"/>
</dbReference>
<feature type="transmembrane region" description="Helical" evidence="14">
    <location>
        <begin position="394"/>
        <end position="414"/>
    </location>
</feature>
<evidence type="ECO:0000256" key="13">
    <source>
        <dbReference type="RuleBase" id="RU362091"/>
    </source>
</evidence>
<keyword evidence="16" id="KW-1185">Reference proteome</keyword>
<feature type="transmembrane region" description="Helical" evidence="14">
    <location>
        <begin position="194"/>
        <end position="218"/>
    </location>
</feature>
<keyword evidence="10 14" id="KW-0472">Membrane</keyword>
<evidence type="ECO:0000256" key="10">
    <source>
        <dbReference type="ARBA" id="ARBA00023136"/>
    </source>
</evidence>
<sequence>MGNVITISILAVFIGVFIFISFLSKRNAEKSTNDAAEDFVIGGRSMGTVVLLLSMGATYFSTWTLLGSFGAYYREGVWFIGFAVWTIFHAVFIWLFGARIWLAGKRFGFITPGQMVEHYYESKRLRTLVAVIGIFALVPVMLIQVSGGALALDTMTDGAVPYVVGVVITSVMVGVIVLWAGFKGTAWTDTFMGVFFATILICTAIYVCNLAGGFNMFANVAAYKPELLVNNGKPMKMVEIWLGLGFGAWVLPHMWQKFYSAASPEVLGKVAVMTPFWNSWMMAIIPLVIGTAAVIPGIAPGVSKETSDTILPLVFAEHAPILGAFVVAGILAAAISTINSQLLSSASIVAEDVVNSLRSEPLSSTQSTKVTRIVVASLTTLILVLALAPGGAGLLVPIAALGFGLGLQLVPSALGMLHFRFVTEKGAFFGLIGGAGLMVLMAIFKPDIPLGPGFAGFIFNILITLCVSRFTSSVSAKSLENYHDMFDEYMRNNTSSDKKSSLVTTK</sequence>
<evidence type="ECO:0000256" key="9">
    <source>
        <dbReference type="ARBA" id="ARBA00023065"/>
    </source>
</evidence>
<evidence type="ECO:0000256" key="6">
    <source>
        <dbReference type="ARBA" id="ARBA00022847"/>
    </source>
</evidence>
<feature type="transmembrane region" description="Helical" evidence="14">
    <location>
        <begin position="450"/>
        <end position="470"/>
    </location>
</feature>
<dbReference type="PANTHER" id="PTHR48086">
    <property type="entry name" value="SODIUM/PROLINE SYMPORTER-RELATED"/>
    <property type="match status" value="1"/>
</dbReference>